<dbReference type="Gene3D" id="3.40.630.30">
    <property type="match status" value="1"/>
</dbReference>
<dbReference type="Proteomes" id="UP000294563">
    <property type="component" value="Unassembled WGS sequence"/>
</dbReference>
<evidence type="ECO:0000259" key="1">
    <source>
        <dbReference type="PROSITE" id="PS51186"/>
    </source>
</evidence>
<keyword evidence="3" id="KW-1185">Reference proteome</keyword>
<name>A0A4R7LMJ1_9RHOB</name>
<dbReference type="OrthoDB" id="6293260at2"/>
<dbReference type="RefSeq" id="WP_134014450.1">
    <property type="nucleotide sequence ID" value="NZ_SOBH01000002.1"/>
</dbReference>
<dbReference type="SUPFAM" id="SSF55729">
    <property type="entry name" value="Acyl-CoA N-acyltransferases (Nat)"/>
    <property type="match status" value="1"/>
</dbReference>
<accession>A0A4R7LMJ1</accession>
<dbReference type="PROSITE" id="PS51186">
    <property type="entry name" value="GNAT"/>
    <property type="match status" value="1"/>
</dbReference>
<proteinExistence type="predicted"/>
<protein>
    <submittedName>
        <fullName evidence="2">RimJ/RimL family protein N-acetyltransferase</fullName>
    </submittedName>
</protein>
<comment type="caution">
    <text evidence="2">The sequence shown here is derived from an EMBL/GenBank/DDBJ whole genome shotgun (WGS) entry which is preliminary data.</text>
</comment>
<dbReference type="GO" id="GO:0016747">
    <property type="term" value="F:acyltransferase activity, transferring groups other than amino-acyl groups"/>
    <property type="evidence" value="ECO:0007669"/>
    <property type="project" value="InterPro"/>
</dbReference>
<dbReference type="AlphaFoldDB" id="A0A4R7LMJ1"/>
<evidence type="ECO:0000313" key="3">
    <source>
        <dbReference type="Proteomes" id="UP000294563"/>
    </source>
</evidence>
<dbReference type="Pfam" id="PF13302">
    <property type="entry name" value="Acetyltransf_3"/>
    <property type="match status" value="1"/>
</dbReference>
<dbReference type="PANTHER" id="PTHR43792">
    <property type="entry name" value="GNAT FAMILY, PUTATIVE (AFU_ORTHOLOGUE AFUA_3G00765)-RELATED-RELATED"/>
    <property type="match status" value="1"/>
</dbReference>
<dbReference type="InterPro" id="IPR016181">
    <property type="entry name" value="Acyl_CoA_acyltransferase"/>
</dbReference>
<evidence type="ECO:0000313" key="2">
    <source>
        <dbReference type="EMBL" id="TDT75350.1"/>
    </source>
</evidence>
<sequence>MNAPTLHTERLTLRAHTRADFPTYRDVFATDHAQYMGGPMSEQQSWAMFCKDVAQWALLGHGAWAVTRTEDGAFVGQVGINAHPYFPETELGWLVMPDAARQGVGFEAARAARDWAFGTLKPASLVSYIDEENVASIALAKRLGAFDDPAAERCPYENHAVYRHPKPEAA</sequence>
<keyword evidence="2" id="KW-0808">Transferase</keyword>
<dbReference type="PANTHER" id="PTHR43792:SF1">
    <property type="entry name" value="N-ACETYLTRANSFERASE DOMAIN-CONTAINING PROTEIN"/>
    <property type="match status" value="1"/>
</dbReference>
<dbReference type="InterPro" id="IPR000182">
    <property type="entry name" value="GNAT_dom"/>
</dbReference>
<dbReference type="InterPro" id="IPR051531">
    <property type="entry name" value="N-acetyltransferase"/>
</dbReference>
<gene>
    <name evidence="2" type="ORF">BDE40_2079</name>
</gene>
<dbReference type="EMBL" id="SOBH01000002">
    <property type="protein sequence ID" value="TDT75350.1"/>
    <property type="molecule type" value="Genomic_DNA"/>
</dbReference>
<feature type="domain" description="N-acetyltransferase" evidence="1">
    <location>
        <begin position="11"/>
        <end position="167"/>
    </location>
</feature>
<organism evidence="2 3">
    <name type="scientific">Litoreibacter halocynthiae</name>
    <dbReference type="NCBI Taxonomy" id="1242689"/>
    <lineage>
        <taxon>Bacteria</taxon>
        <taxon>Pseudomonadati</taxon>
        <taxon>Pseudomonadota</taxon>
        <taxon>Alphaproteobacteria</taxon>
        <taxon>Rhodobacterales</taxon>
        <taxon>Roseobacteraceae</taxon>
        <taxon>Litoreibacter</taxon>
    </lineage>
</organism>
<reference evidence="2 3" key="1">
    <citation type="submission" date="2019-03" db="EMBL/GenBank/DDBJ databases">
        <title>Genomic Encyclopedia of Archaeal and Bacterial Type Strains, Phase II (KMG-II): from individual species to whole genera.</title>
        <authorList>
            <person name="Goeker M."/>
        </authorList>
    </citation>
    <scope>NUCLEOTIDE SEQUENCE [LARGE SCALE GENOMIC DNA]</scope>
    <source>
        <strain evidence="2 3">DSM 29467</strain>
    </source>
</reference>